<evidence type="ECO:0000256" key="7">
    <source>
        <dbReference type="SAM" id="MobiDB-lite"/>
    </source>
</evidence>
<comment type="similarity">
    <text evidence="2">Belongs to the major facilitator superfamily.</text>
</comment>
<dbReference type="EMBL" id="KV440993">
    <property type="protein sequence ID" value="OAD68890.1"/>
    <property type="molecule type" value="Genomic_DNA"/>
</dbReference>
<feature type="transmembrane region" description="Helical" evidence="8">
    <location>
        <begin position="245"/>
        <end position="266"/>
    </location>
</feature>
<dbReference type="FunFam" id="1.20.1250.20:FF:000286">
    <property type="entry name" value="MFS efflux transporter"/>
    <property type="match status" value="1"/>
</dbReference>
<dbReference type="InterPro" id="IPR011701">
    <property type="entry name" value="MFS"/>
</dbReference>
<protein>
    <recommendedName>
        <fullName evidence="9">Major facilitator superfamily (MFS) profile domain-containing protein</fullName>
    </recommendedName>
</protein>
<feature type="transmembrane region" description="Helical" evidence="8">
    <location>
        <begin position="278"/>
        <end position="299"/>
    </location>
</feature>
<accession>A0A163D5H5</accession>
<dbReference type="AlphaFoldDB" id="A0A163D5H5"/>
<dbReference type="SUPFAM" id="SSF103473">
    <property type="entry name" value="MFS general substrate transporter"/>
    <property type="match status" value="1"/>
</dbReference>
<feature type="domain" description="Major facilitator superfamily (MFS) profile" evidence="9">
    <location>
        <begin position="42"/>
        <end position="418"/>
    </location>
</feature>
<feature type="transmembrane region" description="Helical" evidence="8">
    <location>
        <begin position="193"/>
        <end position="215"/>
    </location>
</feature>
<dbReference type="PANTHER" id="PTHR23514">
    <property type="entry name" value="BYPASS OF STOP CODON PROTEIN 6"/>
    <property type="match status" value="1"/>
</dbReference>
<proteinExistence type="inferred from homology"/>
<evidence type="ECO:0000313" key="10">
    <source>
        <dbReference type="EMBL" id="OAD68890.1"/>
    </source>
</evidence>
<dbReference type="InterPro" id="IPR020846">
    <property type="entry name" value="MFS_dom"/>
</dbReference>
<organism evidence="10 11">
    <name type="scientific">Phycomyces blakesleeanus (strain ATCC 8743b / DSM 1359 / FGSC 10004 / NBRC 33097 / NRRL 1555)</name>
    <dbReference type="NCBI Taxonomy" id="763407"/>
    <lineage>
        <taxon>Eukaryota</taxon>
        <taxon>Fungi</taxon>
        <taxon>Fungi incertae sedis</taxon>
        <taxon>Mucoromycota</taxon>
        <taxon>Mucoromycotina</taxon>
        <taxon>Mucoromycetes</taxon>
        <taxon>Mucorales</taxon>
        <taxon>Phycomycetaceae</taxon>
        <taxon>Phycomyces</taxon>
    </lineage>
</organism>
<keyword evidence="5 8" id="KW-1133">Transmembrane helix</keyword>
<dbReference type="RefSeq" id="XP_018286930.1">
    <property type="nucleotide sequence ID" value="XM_018429760.1"/>
</dbReference>
<dbReference type="STRING" id="763407.A0A163D5H5"/>
<evidence type="ECO:0000256" key="6">
    <source>
        <dbReference type="ARBA" id="ARBA00023136"/>
    </source>
</evidence>
<feature type="transmembrane region" description="Helical" evidence="8">
    <location>
        <begin position="365"/>
        <end position="384"/>
    </location>
</feature>
<feature type="transmembrane region" description="Helical" evidence="8">
    <location>
        <begin position="77"/>
        <end position="100"/>
    </location>
</feature>
<evidence type="ECO:0000256" key="5">
    <source>
        <dbReference type="ARBA" id="ARBA00022989"/>
    </source>
</evidence>
<feature type="region of interest" description="Disordered" evidence="7">
    <location>
        <begin position="1"/>
        <end position="24"/>
    </location>
</feature>
<evidence type="ECO:0000259" key="9">
    <source>
        <dbReference type="PROSITE" id="PS50850"/>
    </source>
</evidence>
<keyword evidence="6 8" id="KW-0472">Membrane</keyword>
<evidence type="ECO:0000256" key="8">
    <source>
        <dbReference type="SAM" id="Phobius"/>
    </source>
</evidence>
<feature type="transmembrane region" description="Helical" evidence="8">
    <location>
        <begin position="332"/>
        <end position="353"/>
    </location>
</feature>
<comment type="subcellular location">
    <subcellularLocation>
        <location evidence="1">Endomembrane system</location>
        <topology evidence="1">Multi-pass membrane protein</topology>
    </subcellularLocation>
</comment>
<feature type="transmembrane region" description="Helical" evidence="8">
    <location>
        <begin position="306"/>
        <end position="326"/>
    </location>
</feature>
<gene>
    <name evidence="10" type="ORF">PHYBLDRAFT_136009</name>
</gene>
<dbReference type="GO" id="GO:0012505">
    <property type="term" value="C:endomembrane system"/>
    <property type="evidence" value="ECO:0007669"/>
    <property type="project" value="UniProtKB-SubCell"/>
</dbReference>
<dbReference type="GeneID" id="28990666"/>
<keyword evidence="11" id="KW-1185">Reference proteome</keyword>
<evidence type="ECO:0000256" key="1">
    <source>
        <dbReference type="ARBA" id="ARBA00004127"/>
    </source>
</evidence>
<feature type="transmembrane region" description="Helical" evidence="8">
    <location>
        <begin position="107"/>
        <end position="123"/>
    </location>
</feature>
<reference evidence="11" key="1">
    <citation type="submission" date="2015-06" db="EMBL/GenBank/DDBJ databases">
        <title>Expansion of signal transduction pathways in fungi by whole-genome duplication.</title>
        <authorList>
            <consortium name="DOE Joint Genome Institute"/>
            <person name="Corrochano L.M."/>
            <person name="Kuo A."/>
            <person name="Marcet-Houben M."/>
            <person name="Polaino S."/>
            <person name="Salamov A."/>
            <person name="Villalobos J.M."/>
            <person name="Alvarez M.I."/>
            <person name="Avalos J."/>
            <person name="Benito E.P."/>
            <person name="Benoit I."/>
            <person name="Burger G."/>
            <person name="Camino L.P."/>
            <person name="Canovas D."/>
            <person name="Cerda-Olmedo E."/>
            <person name="Cheng J.-F."/>
            <person name="Dominguez A."/>
            <person name="Elias M."/>
            <person name="Eslava A.P."/>
            <person name="Glaser F."/>
            <person name="Grimwood J."/>
            <person name="Gutierrez G."/>
            <person name="Heitman J."/>
            <person name="Henrissat B."/>
            <person name="Iturriaga E.A."/>
            <person name="Lang B.F."/>
            <person name="Lavin J.L."/>
            <person name="Lee S."/>
            <person name="Li W."/>
            <person name="Lindquist E."/>
            <person name="Lopez-Garcia S."/>
            <person name="Luque E.M."/>
            <person name="Marcos A.T."/>
            <person name="Martin J."/>
            <person name="McCluskey K."/>
            <person name="Medina H.R."/>
            <person name="Miralles-Duran A."/>
            <person name="Miyazaki A."/>
            <person name="Munoz-Torres E."/>
            <person name="Oguiza J.A."/>
            <person name="Ohm R."/>
            <person name="Olmedo M."/>
            <person name="Orejas M."/>
            <person name="Ortiz-Castellanos L."/>
            <person name="Pisabarro A.G."/>
            <person name="Rodriguez-Romero J."/>
            <person name="Ruiz-Herrera J."/>
            <person name="Ruiz-Vazquez R."/>
            <person name="Sanz C."/>
            <person name="Schackwitz W."/>
            <person name="Schmutz J."/>
            <person name="Shahriari M."/>
            <person name="Shelest E."/>
            <person name="Silva-Franco F."/>
            <person name="Soanes D."/>
            <person name="Syed K."/>
            <person name="Tagua V.G."/>
            <person name="Talbot N.J."/>
            <person name="Thon M."/>
            <person name="De vries R.P."/>
            <person name="Wiebenga A."/>
            <person name="Yadav J.S."/>
            <person name="Braun E.L."/>
            <person name="Baker S."/>
            <person name="Garre V."/>
            <person name="Horwitz B."/>
            <person name="Torres-Martinez S."/>
            <person name="Idnurm A."/>
            <person name="Herrera-Estrella A."/>
            <person name="Gabaldon T."/>
            <person name="Grigoriev I.V."/>
        </authorList>
    </citation>
    <scope>NUCLEOTIDE SEQUENCE [LARGE SCALE GENOMIC DNA]</scope>
    <source>
        <strain evidence="11">NRRL 1555(-)</strain>
    </source>
</reference>
<evidence type="ECO:0000256" key="4">
    <source>
        <dbReference type="ARBA" id="ARBA00022692"/>
    </source>
</evidence>
<keyword evidence="4 8" id="KW-0812">Transmembrane</keyword>
<feature type="transmembrane region" description="Helical" evidence="8">
    <location>
        <begin position="45"/>
        <end position="65"/>
    </location>
</feature>
<dbReference type="InParanoid" id="A0A163D5H5"/>
<feature type="transmembrane region" description="Helical" evidence="8">
    <location>
        <begin position="162"/>
        <end position="187"/>
    </location>
</feature>
<feature type="transmembrane region" description="Helical" evidence="8">
    <location>
        <begin position="390"/>
        <end position="414"/>
    </location>
</feature>
<dbReference type="OrthoDB" id="413079at2759"/>
<feature type="transmembrane region" description="Helical" evidence="8">
    <location>
        <begin position="129"/>
        <end position="150"/>
    </location>
</feature>
<evidence type="ECO:0000313" key="11">
    <source>
        <dbReference type="Proteomes" id="UP000077315"/>
    </source>
</evidence>
<dbReference type="GO" id="GO:0022857">
    <property type="term" value="F:transmembrane transporter activity"/>
    <property type="evidence" value="ECO:0007669"/>
    <property type="project" value="InterPro"/>
</dbReference>
<sequence length="430" mass="46764">MNDNLERQGLLENDRTSEDSVGLTLPKPADDEWTRLKNLMRPLSAVIYMSILVGLNDGNLGMVIPQFKKFYNIPDEAVATLFLYCSGGFLLSASVNGYLVKTIGQRATLYLGSVTVLLAYVLIMQGFPFQYLGILMVLQGAGVALIDSAMNVITANVPYATVMLNVLHAVYGLGAMVSPIVGTWIIAHDMSWKGSYVFLIGAAIINLVLITVGFYKVPMEEEKTEDTEEGPIKEALLHKMTLTGAFYILIYVGLEVTLGSWGYIFLTEGRGGNPVPMGHVMSGYWLGLATGRIVLGYIASKYGEKYIITLSTILTAVLLVVLGYFKDIALDATVLIIIGFLLGPMFPTTIALASKVLPRWMHASAIGFMASLGAGGAAFFPFITGQISGSYGILSLPLTCLAMAFVMQFLWVFVPSDRPMFPCLQRPHDT</sequence>
<dbReference type="VEuPathDB" id="FungiDB:PHYBLDRAFT_136009"/>
<dbReference type="InterPro" id="IPR051788">
    <property type="entry name" value="MFS_Transporter"/>
</dbReference>
<dbReference type="Pfam" id="PF07690">
    <property type="entry name" value="MFS_1"/>
    <property type="match status" value="1"/>
</dbReference>
<dbReference type="Proteomes" id="UP000077315">
    <property type="component" value="Unassembled WGS sequence"/>
</dbReference>
<keyword evidence="3" id="KW-0813">Transport</keyword>
<evidence type="ECO:0000256" key="3">
    <source>
        <dbReference type="ARBA" id="ARBA00022448"/>
    </source>
</evidence>
<name>A0A163D5H5_PHYB8</name>
<dbReference type="InterPro" id="IPR036259">
    <property type="entry name" value="MFS_trans_sf"/>
</dbReference>
<dbReference type="PROSITE" id="PS50850">
    <property type="entry name" value="MFS"/>
    <property type="match status" value="1"/>
</dbReference>
<dbReference type="Gene3D" id="1.20.1250.20">
    <property type="entry name" value="MFS general substrate transporter like domains"/>
    <property type="match status" value="2"/>
</dbReference>
<dbReference type="GO" id="GO:0016020">
    <property type="term" value="C:membrane"/>
    <property type="evidence" value="ECO:0007669"/>
    <property type="project" value="TreeGrafter"/>
</dbReference>
<dbReference type="PANTHER" id="PTHR23514:SF3">
    <property type="entry name" value="BYPASS OF STOP CODON PROTEIN 6"/>
    <property type="match status" value="1"/>
</dbReference>
<evidence type="ECO:0000256" key="2">
    <source>
        <dbReference type="ARBA" id="ARBA00008335"/>
    </source>
</evidence>